<dbReference type="Gene3D" id="2.60.40.4070">
    <property type="match status" value="1"/>
</dbReference>
<sequence>MEAYCYVGNSRTSTCRTKVVVKIVKYYPRMLVYQRAEEYPSAPRSWGLFTVVPGFSLPDLTGRFELSLELRDLETLVLLDSSSVCFDVAHEPRGGGQGYDTDLTDGCDQSQLKLSPVGRATLVTYSIPKPLDVSIIVRDVAGRAVRTLLDASQAAGQHRLTWDGTADGGRILPSGTYFCTMNSGDFTVTRKTVKAN</sequence>
<reference evidence="2" key="1">
    <citation type="submission" date="2019-03" db="EMBL/GenBank/DDBJ databases">
        <title>Lake Tanganyika Metagenome-Assembled Genomes (MAGs).</title>
        <authorList>
            <person name="Tran P."/>
        </authorList>
    </citation>
    <scope>NUCLEOTIDE SEQUENCE</scope>
    <source>
        <strain evidence="2">K_DeepCast_150m_m2_040</strain>
    </source>
</reference>
<evidence type="ECO:0000313" key="2">
    <source>
        <dbReference type="EMBL" id="MBM3330790.1"/>
    </source>
</evidence>
<proteinExistence type="predicted"/>
<evidence type="ECO:0000259" key="1">
    <source>
        <dbReference type="Pfam" id="PF13860"/>
    </source>
</evidence>
<dbReference type="Pfam" id="PF13860">
    <property type="entry name" value="FlgD_ig"/>
    <property type="match status" value="1"/>
</dbReference>
<dbReference type="AlphaFoldDB" id="A0A937XGR9"/>
<evidence type="ECO:0000313" key="3">
    <source>
        <dbReference type="Proteomes" id="UP000779900"/>
    </source>
</evidence>
<protein>
    <submittedName>
        <fullName evidence="2">T9SS type A sorting domain-containing protein</fullName>
    </submittedName>
</protein>
<dbReference type="NCBIfam" id="TIGR04183">
    <property type="entry name" value="Por_Secre_tail"/>
    <property type="match status" value="1"/>
</dbReference>
<dbReference type="EMBL" id="VGIR01000011">
    <property type="protein sequence ID" value="MBM3330790.1"/>
    <property type="molecule type" value="Genomic_DNA"/>
</dbReference>
<name>A0A937XGR9_UNCW3</name>
<dbReference type="InterPro" id="IPR025965">
    <property type="entry name" value="FlgD/Vpr_Ig-like"/>
</dbReference>
<feature type="domain" description="FlgD/Vpr Ig-like" evidence="1">
    <location>
        <begin position="123"/>
        <end position="182"/>
    </location>
</feature>
<comment type="caution">
    <text evidence="2">The sequence shown here is derived from an EMBL/GenBank/DDBJ whole genome shotgun (WGS) entry which is preliminary data.</text>
</comment>
<dbReference type="InterPro" id="IPR026444">
    <property type="entry name" value="Secre_tail"/>
</dbReference>
<organism evidence="2 3">
    <name type="scientific">candidate division WOR-3 bacterium</name>
    <dbReference type="NCBI Taxonomy" id="2052148"/>
    <lineage>
        <taxon>Bacteria</taxon>
        <taxon>Bacteria division WOR-3</taxon>
    </lineage>
</organism>
<dbReference type="Proteomes" id="UP000779900">
    <property type="component" value="Unassembled WGS sequence"/>
</dbReference>
<gene>
    <name evidence="2" type="ORF">FJY68_02925</name>
</gene>
<accession>A0A937XGR9</accession>